<sequence>MPNQETPTKKPDSEADRLEKQGHKRVGLNAWEFNGTFKKPLLDDPESKEHSTATNSGDKTSETTQEKSK</sequence>
<protein>
    <submittedName>
        <fullName evidence="2">Uncharacterized protein</fullName>
    </submittedName>
</protein>
<reference evidence="2" key="1">
    <citation type="journal article" date="2023" name="Access Microbiol">
        <title>De-novo genome assembly for Akanthomyces muscarius, a biocontrol agent of insect agricultural pests.</title>
        <authorList>
            <person name="Erdos Z."/>
            <person name="Studholme D.J."/>
            <person name="Raymond B."/>
            <person name="Sharma M."/>
        </authorList>
    </citation>
    <scope>NUCLEOTIDE SEQUENCE</scope>
    <source>
        <strain evidence="2">Ve6</strain>
    </source>
</reference>
<dbReference type="RefSeq" id="XP_056057899.1">
    <property type="nucleotide sequence ID" value="XM_056199451.1"/>
</dbReference>
<evidence type="ECO:0000313" key="3">
    <source>
        <dbReference type="Proteomes" id="UP001144673"/>
    </source>
</evidence>
<comment type="caution">
    <text evidence="2">The sequence shown here is derived from an EMBL/GenBank/DDBJ whole genome shotgun (WGS) entry which is preliminary data.</text>
</comment>
<feature type="compositionally biased region" description="Basic and acidic residues" evidence="1">
    <location>
        <begin position="59"/>
        <end position="69"/>
    </location>
</feature>
<dbReference type="GeneID" id="80894711"/>
<gene>
    <name evidence="2" type="ORF">LMH87_007552</name>
</gene>
<organism evidence="2 3">
    <name type="scientific">Akanthomyces muscarius</name>
    <name type="common">Entomopathogenic fungus</name>
    <name type="synonym">Lecanicillium muscarium</name>
    <dbReference type="NCBI Taxonomy" id="2231603"/>
    <lineage>
        <taxon>Eukaryota</taxon>
        <taxon>Fungi</taxon>
        <taxon>Dikarya</taxon>
        <taxon>Ascomycota</taxon>
        <taxon>Pezizomycotina</taxon>
        <taxon>Sordariomycetes</taxon>
        <taxon>Hypocreomycetidae</taxon>
        <taxon>Hypocreales</taxon>
        <taxon>Cordycipitaceae</taxon>
        <taxon>Akanthomyces</taxon>
    </lineage>
</organism>
<dbReference type="KEGG" id="amus:LMH87_007552"/>
<dbReference type="EMBL" id="JAJHUN010000002">
    <property type="protein sequence ID" value="KAJ4161515.1"/>
    <property type="molecule type" value="Genomic_DNA"/>
</dbReference>
<evidence type="ECO:0000313" key="2">
    <source>
        <dbReference type="EMBL" id="KAJ4161515.1"/>
    </source>
</evidence>
<accession>A0A9W8URE3</accession>
<feature type="compositionally biased region" description="Basic and acidic residues" evidence="1">
    <location>
        <begin position="7"/>
        <end position="21"/>
    </location>
</feature>
<feature type="compositionally biased region" description="Basic and acidic residues" evidence="1">
    <location>
        <begin position="40"/>
        <end position="51"/>
    </location>
</feature>
<proteinExistence type="predicted"/>
<dbReference type="AlphaFoldDB" id="A0A9W8URE3"/>
<dbReference type="Proteomes" id="UP001144673">
    <property type="component" value="Unassembled WGS sequence"/>
</dbReference>
<evidence type="ECO:0000256" key="1">
    <source>
        <dbReference type="SAM" id="MobiDB-lite"/>
    </source>
</evidence>
<feature type="region of interest" description="Disordered" evidence="1">
    <location>
        <begin position="1"/>
        <end position="69"/>
    </location>
</feature>
<keyword evidence="3" id="KW-1185">Reference proteome</keyword>
<name>A0A9W8URE3_AKAMU</name>